<dbReference type="EMBL" id="BAABUK010000002">
    <property type="protein sequence ID" value="GAA5807176.1"/>
    <property type="molecule type" value="Genomic_DNA"/>
</dbReference>
<organism evidence="2 3">
    <name type="scientific">Mucor flavus</name>
    <dbReference type="NCBI Taxonomy" id="439312"/>
    <lineage>
        <taxon>Eukaryota</taxon>
        <taxon>Fungi</taxon>
        <taxon>Fungi incertae sedis</taxon>
        <taxon>Mucoromycota</taxon>
        <taxon>Mucoromycotina</taxon>
        <taxon>Mucoromycetes</taxon>
        <taxon>Mucorales</taxon>
        <taxon>Mucorineae</taxon>
        <taxon>Mucoraceae</taxon>
        <taxon>Mucor</taxon>
    </lineage>
</organism>
<evidence type="ECO:0000256" key="1">
    <source>
        <dbReference type="SAM" id="MobiDB-lite"/>
    </source>
</evidence>
<feature type="compositionally biased region" description="Basic and acidic residues" evidence="1">
    <location>
        <begin position="164"/>
        <end position="179"/>
    </location>
</feature>
<gene>
    <name evidence="2" type="ORF">MFLAVUS_000530</name>
</gene>
<accession>A0ABP9YJY8</accession>
<sequence>MDPKFKEHFSCFTKQQLEELQVLRFKTNSPEQDTAEPRISVDESPNYIIISSEEEMSDIEYQDTFDVPDIIYISSDDELMDIDNDVIMDIDNDKIMDIDEDDQLYNGARFNNRPDCRYDTATLQNQEICVISSSDEFSPDSGIIPSRGLRKRIKTRSRRGVKKTITDLSKRDDDRDRYRYPKRGKPREPPVSVDPGYKPIPCQFNTINKGAVNTSTIIRDKRNYRCAVLVGSYLLENPPLFSGFVELDSTLKPKLDTEEVLLYEQNYTARKSSTMLSMLMKMAGDENSLLNILYWFKSGTSVLHNPPTDASNEELSEITKRRVRRMRGRARSLGVKIISLVTQKELFEICKSNDMKCAITGHRLYFGRSDNSFPPFWKASFDHIRPLNYSKHDPTSWSANNLQLMSSLLNCIKGHMPDQEIVKWYSNVKHANVLDL</sequence>
<proteinExistence type="predicted"/>
<dbReference type="Proteomes" id="UP001473302">
    <property type="component" value="Unassembled WGS sequence"/>
</dbReference>
<comment type="caution">
    <text evidence="2">The sequence shown here is derived from an EMBL/GenBank/DDBJ whole genome shotgun (WGS) entry which is preliminary data.</text>
</comment>
<protein>
    <submittedName>
        <fullName evidence="2">Uncharacterized protein</fullName>
    </submittedName>
</protein>
<name>A0ABP9YJY8_9FUNG</name>
<reference evidence="2 3" key="1">
    <citation type="submission" date="2024-04" db="EMBL/GenBank/DDBJ databases">
        <title>genome sequences of Mucor flavus KT1a and Helicostylum pulchrum KT1b strains isolated from the surface of a dry-aged beef.</title>
        <authorList>
            <person name="Toyotome T."/>
            <person name="Hosono M."/>
            <person name="Torimaru M."/>
            <person name="Fukuda K."/>
            <person name="Mikami N."/>
        </authorList>
    </citation>
    <scope>NUCLEOTIDE SEQUENCE [LARGE SCALE GENOMIC DNA]</scope>
    <source>
        <strain evidence="2 3">KT1a</strain>
    </source>
</reference>
<evidence type="ECO:0000313" key="2">
    <source>
        <dbReference type="EMBL" id="GAA5807176.1"/>
    </source>
</evidence>
<feature type="region of interest" description="Disordered" evidence="1">
    <location>
        <begin position="155"/>
        <end position="195"/>
    </location>
</feature>
<keyword evidence="3" id="KW-1185">Reference proteome</keyword>
<evidence type="ECO:0000313" key="3">
    <source>
        <dbReference type="Proteomes" id="UP001473302"/>
    </source>
</evidence>